<comment type="caution">
    <text evidence="7">The sequence shown here is derived from an EMBL/GenBank/DDBJ whole genome shotgun (WGS) entry which is preliminary data.</text>
</comment>
<evidence type="ECO:0000256" key="1">
    <source>
        <dbReference type="ARBA" id="ARBA00004324"/>
    </source>
</evidence>
<keyword evidence="8" id="KW-1185">Reference proteome</keyword>
<dbReference type="InterPro" id="IPR024977">
    <property type="entry name" value="Apc4-like_WD40_dom"/>
</dbReference>
<dbReference type="Pfam" id="PF00400">
    <property type="entry name" value="WD40"/>
    <property type="match status" value="1"/>
</dbReference>
<dbReference type="PROSITE" id="PS50294">
    <property type="entry name" value="WD_REPEATS_REGION"/>
    <property type="match status" value="2"/>
</dbReference>
<dbReference type="InterPro" id="IPR045184">
    <property type="entry name" value="SMU1"/>
</dbReference>
<dbReference type="Proteomes" id="UP001295684">
    <property type="component" value="Unassembled WGS sequence"/>
</dbReference>
<feature type="repeat" description="WD" evidence="5">
    <location>
        <begin position="345"/>
        <end position="386"/>
    </location>
</feature>
<dbReference type="PROSITE" id="PS50082">
    <property type="entry name" value="WD_REPEATS_2"/>
    <property type="match status" value="2"/>
</dbReference>
<organism evidence="7 8">
    <name type="scientific">Euplotes crassus</name>
    <dbReference type="NCBI Taxonomy" id="5936"/>
    <lineage>
        <taxon>Eukaryota</taxon>
        <taxon>Sar</taxon>
        <taxon>Alveolata</taxon>
        <taxon>Ciliophora</taxon>
        <taxon>Intramacronucleata</taxon>
        <taxon>Spirotrichea</taxon>
        <taxon>Hypotrichia</taxon>
        <taxon>Euplotida</taxon>
        <taxon>Euplotidae</taxon>
        <taxon>Moneuplotes</taxon>
    </lineage>
</organism>
<dbReference type="GO" id="GO:0016607">
    <property type="term" value="C:nuclear speck"/>
    <property type="evidence" value="ECO:0007669"/>
    <property type="project" value="UniProtKB-SubCell"/>
</dbReference>
<dbReference type="InterPro" id="IPR036322">
    <property type="entry name" value="WD40_repeat_dom_sf"/>
</dbReference>
<evidence type="ECO:0000313" key="7">
    <source>
        <dbReference type="EMBL" id="CAI2365889.1"/>
    </source>
</evidence>
<dbReference type="AlphaFoldDB" id="A0AAD1XBL8"/>
<dbReference type="InterPro" id="IPR015943">
    <property type="entry name" value="WD40/YVTN_repeat-like_dom_sf"/>
</dbReference>
<evidence type="ECO:0000313" key="8">
    <source>
        <dbReference type="Proteomes" id="UP001295684"/>
    </source>
</evidence>
<evidence type="ECO:0000256" key="3">
    <source>
        <dbReference type="ARBA" id="ARBA00022737"/>
    </source>
</evidence>
<evidence type="ECO:0000256" key="2">
    <source>
        <dbReference type="ARBA" id="ARBA00022574"/>
    </source>
</evidence>
<evidence type="ECO:0000259" key="6">
    <source>
        <dbReference type="PROSITE" id="PS50897"/>
    </source>
</evidence>
<dbReference type="PROSITE" id="PS00678">
    <property type="entry name" value="WD_REPEATS_1"/>
    <property type="match status" value="1"/>
</dbReference>
<dbReference type="GO" id="GO:0000398">
    <property type="term" value="P:mRNA splicing, via spliceosome"/>
    <property type="evidence" value="ECO:0007669"/>
    <property type="project" value="InterPro"/>
</dbReference>
<name>A0AAD1XBL8_EUPCR</name>
<dbReference type="SMART" id="SM00320">
    <property type="entry name" value="WD40"/>
    <property type="match status" value="5"/>
</dbReference>
<reference evidence="7" key="1">
    <citation type="submission" date="2023-07" db="EMBL/GenBank/DDBJ databases">
        <authorList>
            <consortium name="AG Swart"/>
            <person name="Singh M."/>
            <person name="Singh A."/>
            <person name="Seah K."/>
            <person name="Emmerich C."/>
        </authorList>
    </citation>
    <scope>NUCLEOTIDE SEQUENCE</scope>
    <source>
        <strain evidence="7">DP1</strain>
    </source>
</reference>
<protein>
    <recommendedName>
        <fullName evidence="4">WD40 repeat-containing protein SMU1</fullName>
    </recommendedName>
</protein>
<dbReference type="EMBL" id="CAMPGE010006969">
    <property type="protein sequence ID" value="CAI2365889.1"/>
    <property type="molecule type" value="Genomic_DNA"/>
</dbReference>
<proteinExistence type="predicted"/>
<dbReference type="InterPro" id="IPR006595">
    <property type="entry name" value="CTLH_C"/>
</dbReference>
<dbReference type="PANTHER" id="PTHR22848">
    <property type="entry name" value="WD40 REPEAT PROTEIN"/>
    <property type="match status" value="1"/>
</dbReference>
<gene>
    <name evidence="7" type="ORF">ECRASSUSDP1_LOCUS7162</name>
</gene>
<keyword evidence="2 5" id="KW-0853">WD repeat</keyword>
<feature type="domain" description="CTLH" evidence="6">
    <location>
        <begin position="31"/>
        <end position="72"/>
    </location>
</feature>
<dbReference type="SUPFAM" id="SSF50978">
    <property type="entry name" value="WD40 repeat-like"/>
    <property type="match status" value="1"/>
</dbReference>
<comment type="subcellular location">
    <subcellularLocation>
        <location evidence="1">Nucleus speckle</location>
    </subcellularLocation>
</comment>
<dbReference type="Pfam" id="PF12894">
    <property type="entry name" value="ANAPC4_WD40"/>
    <property type="match status" value="1"/>
</dbReference>
<keyword evidence="3" id="KW-0677">Repeat</keyword>
<dbReference type="Gene3D" id="2.130.10.10">
    <property type="entry name" value="YVTN repeat-like/Quinoprotein amine dehydrogenase"/>
    <property type="match status" value="1"/>
</dbReference>
<dbReference type="InterPro" id="IPR001680">
    <property type="entry name" value="WD40_rpt"/>
</dbReference>
<dbReference type="InterPro" id="IPR019775">
    <property type="entry name" value="WD40_repeat_CS"/>
</dbReference>
<feature type="repeat" description="WD" evidence="5">
    <location>
        <begin position="259"/>
        <end position="300"/>
    </location>
</feature>
<accession>A0AAD1XBL8</accession>
<evidence type="ECO:0000256" key="4">
    <source>
        <dbReference type="ARBA" id="ARBA00026184"/>
    </source>
</evidence>
<sequence>MIYTFLEDNGYAQSLNMLQKESEFGYLIPKIKSGEWEAVLAGLSRVNLNEQLLYDLYEQIVFELVEEGDSKIGLVLLQQPGVQSLRESHQDDIKKLISLCTQGDIDMQVIYDQEEKGDRQERRERLAAMFREAFTLFDENTDQFGLFKLLSVGQQDDDSDEVPLEILKKKKPQESKEEEKDLTKVEIRKPYLVKSLVQSYSKNVGDDKEIECISLCPTPIKEKEYLAVGFVDGVIEVWNRNTLDVAKGDTFVFQAEGKFMGHNSHILHLEFSENGKVLASGDSEGTIKVWNFEKGKCVKKIEKAHTDHGITCVRFNDKLSIVYSSSFDTVLKSHGLKNTSLLKEYKGHSGQITEFHLMEDQDRMISASGDGTLRIWNLISTSCVKIINPLSLDKNESNLLEVAVINFERYPDLSNKQRKNWGLVCLDNSNMSFLIDIKTSVLVTSFYNDKPNTSYLYSTFDEDGKYVICPCSDGYLYVFDTPTGKMISMMLMLPLQKDKNLLTKLVKLDF</sequence>
<evidence type="ECO:0000256" key="5">
    <source>
        <dbReference type="PROSITE-ProRule" id="PRU00221"/>
    </source>
</evidence>
<dbReference type="PROSITE" id="PS50897">
    <property type="entry name" value="CTLH"/>
    <property type="match status" value="1"/>
</dbReference>